<evidence type="ECO:0000313" key="3">
    <source>
        <dbReference type="Proteomes" id="UP000251341"/>
    </source>
</evidence>
<keyword evidence="1" id="KW-0732">Signal</keyword>
<comment type="caution">
    <text evidence="2">The sequence shown here is derived from an EMBL/GenBank/DDBJ whole genome shotgun (WGS) entry which is preliminary data.</text>
</comment>
<protein>
    <submittedName>
        <fullName evidence="2">Uncharacterized protein</fullName>
    </submittedName>
</protein>
<gene>
    <name evidence="2" type="ORF">B9Z44_00030</name>
</gene>
<organism evidence="2 3">
    <name type="scientific">Limnohabitans curvus</name>
    <dbReference type="NCBI Taxonomy" id="323423"/>
    <lineage>
        <taxon>Bacteria</taxon>
        <taxon>Pseudomonadati</taxon>
        <taxon>Pseudomonadota</taxon>
        <taxon>Betaproteobacteria</taxon>
        <taxon>Burkholderiales</taxon>
        <taxon>Comamonadaceae</taxon>
        <taxon>Limnohabitans</taxon>
    </lineage>
</organism>
<dbReference type="AlphaFoldDB" id="A0A315ELN1"/>
<proteinExistence type="predicted"/>
<dbReference type="Proteomes" id="UP000251341">
    <property type="component" value="Unassembled WGS sequence"/>
</dbReference>
<accession>A0A315ELN1</accession>
<keyword evidence="3" id="KW-1185">Reference proteome</keyword>
<dbReference type="EMBL" id="NESP01000001">
    <property type="protein sequence ID" value="PUE58131.1"/>
    <property type="molecule type" value="Genomic_DNA"/>
</dbReference>
<dbReference type="RefSeq" id="WP_108401358.1">
    <property type="nucleotide sequence ID" value="NZ_NESP01000001.1"/>
</dbReference>
<reference evidence="2 3" key="1">
    <citation type="submission" date="2017-04" db="EMBL/GenBank/DDBJ databases">
        <title>Unexpected and diverse lifestyles within the genus Limnohabitans.</title>
        <authorList>
            <person name="Kasalicky V."/>
            <person name="Mehrshad M."/>
            <person name="Andrei S.-A."/>
            <person name="Salcher M."/>
            <person name="Kratochvilova H."/>
            <person name="Simek K."/>
            <person name="Ghai R."/>
        </authorList>
    </citation>
    <scope>NUCLEOTIDE SEQUENCE [LARGE SCALE GENOMIC DNA]</scope>
    <source>
        <strain evidence="2 3">MWH-C5</strain>
    </source>
</reference>
<evidence type="ECO:0000313" key="2">
    <source>
        <dbReference type="EMBL" id="PUE58131.1"/>
    </source>
</evidence>
<feature type="signal peptide" evidence="1">
    <location>
        <begin position="1"/>
        <end position="20"/>
    </location>
</feature>
<feature type="chain" id="PRO_5016311515" evidence="1">
    <location>
        <begin position="21"/>
        <end position="154"/>
    </location>
</feature>
<sequence>MNFIKFIPLYFLLLSNFSHAEEVASKFSNDFCLDGRCTKAREVVAKAVSPAILGAVVCKNYDSVRSVISIYNNNFNSQINAMVVGKQANELMNGKSSLPDLSKHGCVFVKSGELMMWNDWWTPTIVRVKLSNGKVFEGVTDPSMIQVVKTELND</sequence>
<evidence type="ECO:0000256" key="1">
    <source>
        <dbReference type="SAM" id="SignalP"/>
    </source>
</evidence>
<name>A0A315ELN1_9BURK</name>